<evidence type="ECO:0000256" key="1">
    <source>
        <dbReference type="SAM" id="Phobius"/>
    </source>
</evidence>
<dbReference type="Pfam" id="PF16344">
    <property type="entry name" value="FecR_C"/>
    <property type="match status" value="1"/>
</dbReference>
<evidence type="ECO:0000313" key="5">
    <source>
        <dbReference type="Proteomes" id="UP000240912"/>
    </source>
</evidence>
<dbReference type="OrthoDB" id="1523735at2"/>
<evidence type="ECO:0000313" key="4">
    <source>
        <dbReference type="EMBL" id="PST84396.1"/>
    </source>
</evidence>
<evidence type="ECO:0000259" key="2">
    <source>
        <dbReference type="Pfam" id="PF04773"/>
    </source>
</evidence>
<accession>A0A2T3HPP0</accession>
<organism evidence="4 5">
    <name type="scientific">Pedobacter yulinensis</name>
    <dbReference type="NCBI Taxonomy" id="2126353"/>
    <lineage>
        <taxon>Bacteria</taxon>
        <taxon>Pseudomonadati</taxon>
        <taxon>Bacteroidota</taxon>
        <taxon>Sphingobacteriia</taxon>
        <taxon>Sphingobacteriales</taxon>
        <taxon>Sphingobacteriaceae</taxon>
        <taxon>Pedobacter</taxon>
    </lineage>
</organism>
<dbReference type="Proteomes" id="UP000240912">
    <property type="component" value="Unassembled WGS sequence"/>
</dbReference>
<dbReference type="PANTHER" id="PTHR30273:SF2">
    <property type="entry name" value="PROTEIN FECR"/>
    <property type="match status" value="1"/>
</dbReference>
<dbReference type="Gene3D" id="2.60.120.1440">
    <property type="match status" value="1"/>
</dbReference>
<feature type="transmembrane region" description="Helical" evidence="1">
    <location>
        <begin position="91"/>
        <end position="115"/>
    </location>
</feature>
<gene>
    <name evidence="4" type="ORF">C7T94_06725</name>
</gene>
<feature type="domain" description="FecR protein" evidence="2">
    <location>
        <begin position="129"/>
        <end position="219"/>
    </location>
</feature>
<proteinExistence type="predicted"/>
<protein>
    <recommendedName>
        <fullName evidence="6">Iron dicitrate transport regulator FecR</fullName>
    </recommendedName>
</protein>
<dbReference type="AlphaFoldDB" id="A0A2T3HPP0"/>
<evidence type="ECO:0000259" key="3">
    <source>
        <dbReference type="Pfam" id="PF16344"/>
    </source>
</evidence>
<feature type="domain" description="Protein FecR C-terminal" evidence="3">
    <location>
        <begin position="270"/>
        <end position="337"/>
    </location>
</feature>
<dbReference type="PIRSF" id="PIRSF018266">
    <property type="entry name" value="FecR"/>
    <property type="match status" value="1"/>
</dbReference>
<sequence>MNKEKFLRLLSEKFSGTINADKLRSFDRAVAGNGEYGRLYSRLWPYLGSRRHVQPRKAQLDRVWEQIEMAEKQEFSGKYDYSQPRSLRAGLLMLSKIAAILFLSGAVCFFGYTYLHSNAARLPERVAAGNETVACTLDDGTRVWLNRNSVIRFNDAFGKNRREISLEGEAYFDVVHSQRIPLVVHAGSIDIEVKGTAFNVSSYGNSAPVQVALIRGSVKVTHTKGVRAAVLLKPNEKLVASGGRGQSVFSVSALKPEVLLREIGWTADTLVFHKEKLRDLAVRLEKKYGVEIQIRSEELKEKRFSGTITTETIQQVLEALKVSYPLTYTVRNRLVIIDALQ</sequence>
<name>A0A2T3HPP0_9SPHI</name>
<keyword evidence="1" id="KW-0472">Membrane</keyword>
<dbReference type="Pfam" id="PF04773">
    <property type="entry name" value="FecR"/>
    <property type="match status" value="1"/>
</dbReference>
<keyword evidence="1" id="KW-0812">Transmembrane</keyword>
<evidence type="ECO:0008006" key="6">
    <source>
        <dbReference type="Google" id="ProtNLM"/>
    </source>
</evidence>
<dbReference type="RefSeq" id="WP_107214496.1">
    <property type="nucleotide sequence ID" value="NZ_KZ686268.1"/>
</dbReference>
<reference evidence="4 5" key="1">
    <citation type="submission" date="2018-03" db="EMBL/GenBank/DDBJ databases">
        <authorList>
            <person name="Keele B.F."/>
        </authorList>
    </citation>
    <scope>NUCLEOTIDE SEQUENCE [LARGE SCALE GENOMIC DNA]</scope>
    <source>
        <strain evidence="4 5">YL28-9</strain>
    </source>
</reference>
<dbReference type="PANTHER" id="PTHR30273">
    <property type="entry name" value="PERIPLASMIC SIGNAL SENSOR AND SIGMA FACTOR ACTIVATOR FECR-RELATED"/>
    <property type="match status" value="1"/>
</dbReference>
<dbReference type="InterPro" id="IPR032508">
    <property type="entry name" value="FecR_C"/>
</dbReference>
<dbReference type="EMBL" id="PYLS01000004">
    <property type="protein sequence ID" value="PST84396.1"/>
    <property type="molecule type" value="Genomic_DNA"/>
</dbReference>
<dbReference type="InterPro" id="IPR012373">
    <property type="entry name" value="Ferrdict_sens_TM"/>
</dbReference>
<keyword evidence="1" id="KW-1133">Transmembrane helix</keyword>
<dbReference type="InterPro" id="IPR006860">
    <property type="entry name" value="FecR"/>
</dbReference>
<dbReference type="GO" id="GO:0016989">
    <property type="term" value="F:sigma factor antagonist activity"/>
    <property type="evidence" value="ECO:0007669"/>
    <property type="project" value="TreeGrafter"/>
</dbReference>
<dbReference type="Gene3D" id="3.55.50.30">
    <property type="match status" value="1"/>
</dbReference>
<keyword evidence="5" id="KW-1185">Reference proteome</keyword>
<comment type="caution">
    <text evidence="4">The sequence shown here is derived from an EMBL/GenBank/DDBJ whole genome shotgun (WGS) entry which is preliminary data.</text>
</comment>